<name>A0A1L3SV84_9HYPH</name>
<keyword evidence="6" id="KW-0408">Iron</keyword>
<evidence type="ECO:0000256" key="4">
    <source>
        <dbReference type="ARBA" id="ARBA00022964"/>
    </source>
</evidence>
<dbReference type="PANTHER" id="PTHR33711">
    <property type="entry name" value="DIOXYGENASE, PUTATIVE (AFU_ORTHOLOGUE AFUA_2G02910)-RELATED"/>
    <property type="match status" value="1"/>
</dbReference>
<keyword evidence="3" id="KW-0479">Metal-binding</keyword>
<feature type="domain" description="Catechol dioxygenase N-terminal" evidence="8">
    <location>
        <begin position="27"/>
        <end position="101"/>
    </location>
</feature>
<proteinExistence type="inferred from homology"/>
<organism evidence="9 10">
    <name type="scientific">Aquibium oceanicum</name>
    <dbReference type="NCBI Taxonomy" id="1670800"/>
    <lineage>
        <taxon>Bacteria</taxon>
        <taxon>Pseudomonadati</taxon>
        <taxon>Pseudomonadota</taxon>
        <taxon>Alphaproteobacteria</taxon>
        <taxon>Hyphomicrobiales</taxon>
        <taxon>Phyllobacteriaceae</taxon>
        <taxon>Aquibium</taxon>
    </lineage>
</organism>
<gene>
    <name evidence="9" type="ORF">BSQ44_19355</name>
</gene>
<evidence type="ECO:0000259" key="7">
    <source>
        <dbReference type="Pfam" id="PF00775"/>
    </source>
</evidence>
<dbReference type="RefSeq" id="WP_072606759.1">
    <property type="nucleotide sequence ID" value="NZ_CP018171.1"/>
</dbReference>
<dbReference type="STRING" id="1670800.BSQ44_19355"/>
<keyword evidence="10" id="KW-1185">Reference proteome</keyword>
<evidence type="ECO:0000313" key="9">
    <source>
        <dbReference type="EMBL" id="APH73288.1"/>
    </source>
</evidence>
<dbReference type="InterPro" id="IPR050770">
    <property type="entry name" value="Intradiol_RC_Dioxygenase"/>
</dbReference>
<dbReference type="OrthoDB" id="9800887at2"/>
<keyword evidence="5" id="KW-0560">Oxidoreductase</keyword>
<dbReference type="KEGG" id="meso:BSQ44_19355"/>
<dbReference type="GO" id="GO:0018576">
    <property type="term" value="F:catechol 1,2-dioxygenase activity"/>
    <property type="evidence" value="ECO:0007669"/>
    <property type="project" value="InterPro"/>
</dbReference>
<feature type="domain" description="Intradiol ring-cleavage dioxygenases" evidence="7">
    <location>
        <begin position="126"/>
        <end position="282"/>
    </location>
</feature>
<dbReference type="GO" id="GO:0009712">
    <property type="term" value="P:catechol-containing compound metabolic process"/>
    <property type="evidence" value="ECO:0007669"/>
    <property type="project" value="InterPro"/>
</dbReference>
<evidence type="ECO:0000256" key="1">
    <source>
        <dbReference type="ARBA" id="ARBA00001965"/>
    </source>
</evidence>
<comment type="cofactor">
    <cofactor evidence="1">
        <name>Fe(3+)</name>
        <dbReference type="ChEBI" id="CHEBI:29034"/>
    </cofactor>
</comment>
<keyword evidence="4 9" id="KW-0223">Dioxygenase</keyword>
<sequence>MQLPTGHPYGEHNSAQVVAERLLGAGDGRLSRVLVSVVEHLHQVVKEARPSHADWRRVIGFLTDVGHASDERRQEWILLSDLLGVSALVEDINSRRPAGATPNTIRGPFYRSDVPRLPMGAIVSLDGVGEPLCVSGHVRDLDGNPIPGAVVETWQANSEGLYENQQPDLQPEFNLRGAFTTGADGHFYYRTVKPAGYRVPDDGPVGQLLRHVGYPLRRPAHLHFMIRAEGFETLTTHVYERGDPDLHRDALFGVKPELVGDFRPQSGADGVPAWSLDFDFVMARARPARPPT</sequence>
<dbReference type="InterPro" id="IPR015889">
    <property type="entry name" value="Intradiol_dOase_core"/>
</dbReference>
<dbReference type="InterPro" id="IPR007535">
    <property type="entry name" value="Catechol_dOase_N"/>
</dbReference>
<dbReference type="PANTHER" id="PTHR33711:SF7">
    <property type="entry name" value="INTRADIOL RING-CLEAVAGE DIOXYGENASES DOMAIN-CONTAINING PROTEIN-RELATED"/>
    <property type="match status" value="1"/>
</dbReference>
<dbReference type="Proteomes" id="UP000182840">
    <property type="component" value="Chromosome"/>
</dbReference>
<dbReference type="GO" id="GO:0008199">
    <property type="term" value="F:ferric iron binding"/>
    <property type="evidence" value="ECO:0007669"/>
    <property type="project" value="InterPro"/>
</dbReference>
<dbReference type="Gene3D" id="2.60.130.10">
    <property type="entry name" value="Aromatic compound dioxygenase"/>
    <property type="match status" value="1"/>
</dbReference>
<evidence type="ECO:0000256" key="6">
    <source>
        <dbReference type="ARBA" id="ARBA00023004"/>
    </source>
</evidence>
<dbReference type="Pfam" id="PF00775">
    <property type="entry name" value="Dioxygenase_C"/>
    <property type="match status" value="1"/>
</dbReference>
<evidence type="ECO:0000259" key="8">
    <source>
        <dbReference type="Pfam" id="PF04444"/>
    </source>
</evidence>
<reference evidence="10" key="1">
    <citation type="submission" date="2016-11" db="EMBL/GenBank/DDBJ databases">
        <title>Mesorhizobium oceanicum sp. nov., isolated from deep seawater in South China Sea.</title>
        <authorList>
            <person name="Fu G.-Y."/>
        </authorList>
    </citation>
    <scope>NUCLEOTIDE SEQUENCE [LARGE SCALE GENOMIC DNA]</scope>
    <source>
        <strain evidence="10">B7</strain>
    </source>
</reference>
<dbReference type="SUPFAM" id="SSF49482">
    <property type="entry name" value="Aromatic compound dioxygenase"/>
    <property type="match status" value="1"/>
</dbReference>
<accession>A0A1L3SV84</accession>
<dbReference type="Pfam" id="PF04444">
    <property type="entry name" value="Dioxygenase_N"/>
    <property type="match status" value="1"/>
</dbReference>
<evidence type="ECO:0000256" key="3">
    <source>
        <dbReference type="ARBA" id="ARBA00022723"/>
    </source>
</evidence>
<dbReference type="InterPro" id="IPR000627">
    <property type="entry name" value="Intradiol_dOase_C"/>
</dbReference>
<evidence type="ECO:0000313" key="10">
    <source>
        <dbReference type="Proteomes" id="UP000182840"/>
    </source>
</evidence>
<dbReference type="EMBL" id="CP018171">
    <property type="protein sequence ID" value="APH73288.1"/>
    <property type="molecule type" value="Genomic_DNA"/>
</dbReference>
<evidence type="ECO:0000256" key="5">
    <source>
        <dbReference type="ARBA" id="ARBA00023002"/>
    </source>
</evidence>
<protein>
    <submittedName>
        <fullName evidence="9">6-chlorohydroxyquinol-1,2-dioxygenase</fullName>
    </submittedName>
</protein>
<evidence type="ECO:0000256" key="2">
    <source>
        <dbReference type="ARBA" id="ARBA00007825"/>
    </source>
</evidence>
<dbReference type="AlphaFoldDB" id="A0A1L3SV84"/>
<comment type="similarity">
    <text evidence="2">Belongs to the intradiol ring-cleavage dioxygenase family.</text>
</comment>